<dbReference type="EMBL" id="BSYR01000016">
    <property type="protein sequence ID" value="GMI79104.1"/>
    <property type="molecule type" value="Genomic_DNA"/>
</dbReference>
<evidence type="ECO:0000313" key="2">
    <source>
        <dbReference type="EMBL" id="GMI79104.1"/>
    </source>
</evidence>
<accession>A0A9W7HKL6</accession>
<evidence type="ECO:0000259" key="1">
    <source>
        <dbReference type="Pfam" id="PF25475"/>
    </source>
</evidence>
<organism evidence="2 3">
    <name type="scientific">Hibiscus trionum</name>
    <name type="common">Flower of an hour</name>
    <dbReference type="NCBI Taxonomy" id="183268"/>
    <lineage>
        <taxon>Eukaryota</taxon>
        <taxon>Viridiplantae</taxon>
        <taxon>Streptophyta</taxon>
        <taxon>Embryophyta</taxon>
        <taxon>Tracheophyta</taxon>
        <taxon>Spermatophyta</taxon>
        <taxon>Magnoliopsida</taxon>
        <taxon>eudicotyledons</taxon>
        <taxon>Gunneridae</taxon>
        <taxon>Pentapetalae</taxon>
        <taxon>rosids</taxon>
        <taxon>malvids</taxon>
        <taxon>Malvales</taxon>
        <taxon>Malvaceae</taxon>
        <taxon>Malvoideae</taxon>
        <taxon>Hibiscus</taxon>
    </lineage>
</organism>
<sequence length="396" mass="44742">MAYIPPHKRHLKDSERPMLMPTPIPASLTPRFNRNVGLRALRSNADWIGWKFYSNLATTRWFAVGWNDENGDASASHLKPVSVEPFEWRTGEKPLILVKHNLDHSVEAQRSSCASIVENVLPDLLSSFQEARAEIDRRICKDGKLTMVARFGNILFQGRPSVNLESVTEDCLSKLKRTFHTTVSASYAANIIAEVASKIGLDFADVKDSYLVKLSDSTQPYSTIFCKCRVNDGKKLQLYKIELNPVRDMVIDISCLHTDLDLRLALSHRRILTSIPEDDMCCIRYLIDSAVVDPDVEGGLRWPFGKASGGNRFNVIGMWHTKATAYANASVRLKVQHADRFDFITTYAEASNEVFLKLKGIVSGLLDQNVEINAISDMLKDNLVLIWRHFLRCEPF</sequence>
<dbReference type="Pfam" id="PF25475">
    <property type="entry name" value="DUF7903"/>
    <property type="match status" value="1"/>
</dbReference>
<dbReference type="InterPro" id="IPR057225">
    <property type="entry name" value="DUF7903"/>
</dbReference>
<dbReference type="AlphaFoldDB" id="A0A9W7HKL6"/>
<dbReference type="PANTHER" id="PTHR35481:SF1">
    <property type="entry name" value="DNA-DIRECTED RNA POLYMERASE SUBUNIT ALPHA"/>
    <property type="match status" value="1"/>
</dbReference>
<reference evidence="2" key="1">
    <citation type="submission" date="2023-05" db="EMBL/GenBank/DDBJ databases">
        <title>Genome and transcriptome analyses reveal genes involved in the formation of fine ridges on petal epidermal cells in Hibiscus trionum.</title>
        <authorList>
            <person name="Koshimizu S."/>
            <person name="Masuda S."/>
            <person name="Ishii T."/>
            <person name="Shirasu K."/>
            <person name="Hoshino A."/>
            <person name="Arita M."/>
        </authorList>
    </citation>
    <scope>NUCLEOTIDE SEQUENCE</scope>
    <source>
        <strain evidence="2">Hamamatsu line</strain>
    </source>
</reference>
<dbReference type="OrthoDB" id="2014147at2759"/>
<dbReference type="PANTHER" id="PTHR35481">
    <property type="entry name" value="DNA-DIRECTED RNA POLYMERASE SUBUNIT ALPHA"/>
    <property type="match status" value="1"/>
</dbReference>
<gene>
    <name evidence="2" type="ORF">HRI_001579700</name>
</gene>
<dbReference type="Proteomes" id="UP001165190">
    <property type="component" value="Unassembled WGS sequence"/>
</dbReference>
<proteinExistence type="predicted"/>
<comment type="caution">
    <text evidence="2">The sequence shown here is derived from an EMBL/GenBank/DDBJ whole genome shotgun (WGS) entry which is preliminary data.</text>
</comment>
<name>A0A9W7HKL6_HIBTR</name>
<keyword evidence="3" id="KW-1185">Reference proteome</keyword>
<feature type="domain" description="DUF7903" evidence="1">
    <location>
        <begin position="53"/>
        <end position="390"/>
    </location>
</feature>
<protein>
    <recommendedName>
        <fullName evidence="1">DUF7903 domain-containing protein</fullName>
    </recommendedName>
</protein>
<evidence type="ECO:0000313" key="3">
    <source>
        <dbReference type="Proteomes" id="UP001165190"/>
    </source>
</evidence>